<organism evidence="1 3">
    <name type="scientific">Rhizophagus clarus</name>
    <dbReference type="NCBI Taxonomy" id="94130"/>
    <lineage>
        <taxon>Eukaryota</taxon>
        <taxon>Fungi</taxon>
        <taxon>Fungi incertae sedis</taxon>
        <taxon>Mucoromycota</taxon>
        <taxon>Glomeromycotina</taxon>
        <taxon>Glomeromycetes</taxon>
        <taxon>Glomerales</taxon>
        <taxon>Glomeraceae</taxon>
        <taxon>Rhizophagus</taxon>
    </lineage>
</organism>
<evidence type="ECO:0000313" key="1">
    <source>
        <dbReference type="EMBL" id="GBB97011.1"/>
    </source>
</evidence>
<evidence type="ECO:0008006" key="4">
    <source>
        <dbReference type="Google" id="ProtNLM"/>
    </source>
</evidence>
<dbReference type="EMBL" id="BEXD01002112">
    <property type="protein sequence ID" value="GBB97011.1"/>
    <property type="molecule type" value="Genomic_DNA"/>
</dbReference>
<dbReference type="SUPFAM" id="SSF81383">
    <property type="entry name" value="F-box domain"/>
    <property type="match status" value="1"/>
</dbReference>
<dbReference type="Proteomes" id="UP000247702">
    <property type="component" value="Unassembled WGS sequence"/>
</dbReference>
<dbReference type="EMBL" id="BLAL01000304">
    <property type="protein sequence ID" value="GET02075.1"/>
    <property type="molecule type" value="Genomic_DNA"/>
</dbReference>
<gene>
    <name evidence="2" type="ORF">RCL2_002845600</name>
    <name evidence="1" type="ORF">RclHR1_00290009</name>
</gene>
<dbReference type="Proteomes" id="UP000615446">
    <property type="component" value="Unassembled WGS sequence"/>
</dbReference>
<proteinExistence type="predicted"/>
<protein>
    <recommendedName>
        <fullName evidence="4">F-box domain-containing protein</fullName>
    </recommendedName>
</protein>
<dbReference type="OrthoDB" id="2977329at2759"/>
<keyword evidence="3" id="KW-1185">Reference proteome</keyword>
<reference evidence="1 3" key="1">
    <citation type="submission" date="2017-11" db="EMBL/GenBank/DDBJ databases">
        <title>The genome of Rhizophagus clarus HR1 reveals common genetic basis of auxotrophy among arbuscular mycorrhizal fungi.</title>
        <authorList>
            <person name="Kobayashi Y."/>
        </authorList>
    </citation>
    <scope>NUCLEOTIDE SEQUENCE [LARGE SCALE GENOMIC DNA]</scope>
    <source>
        <strain evidence="1 3">HR1</strain>
    </source>
</reference>
<evidence type="ECO:0000313" key="3">
    <source>
        <dbReference type="Proteomes" id="UP000247702"/>
    </source>
</evidence>
<dbReference type="InterPro" id="IPR036047">
    <property type="entry name" value="F-box-like_dom_sf"/>
</dbReference>
<dbReference type="AlphaFoldDB" id="A0A2Z6RJU5"/>
<comment type="caution">
    <text evidence="1">The sequence shown here is derived from an EMBL/GenBank/DDBJ whole genome shotgun (WGS) entry which is preliminary data.</text>
</comment>
<sequence>MTCSKLFSGDLPELLNEIIQYLHDDYRSLHSCVLVNRTWCRLSIPLLWKNPFSVRDPKNRCYIEVYLSTLIEDYKKTLYQLLNRSDLFPSNTLFNYPSFIRSLNTYKIIHSIKGWCNDITNSSFYQPGSHLTKMILWSLFLIFIESGTKKLHSLEFSTFEFAADGYYDGIYELILHNPNFIRNIKDFKFELVKETNYLTRFLNCLCSNHNSISSLKLRFNSPCDDVYTLSRLFKSQKNLRKISLGPGIPLNHSLLFLKNSNCSNTLNTISFCGIDFKNISILSEAFNQLNVLESIHIIFCHSLDSKLNQQIKNITKPFKLRTLFLNELLEYEKFLIKKSGNYLENIGILNNYPRRLLEYVLKYCKNIKFVGRIVRLEEKSIDTLFNLIKNFSHTLNYLQLESRFSSMILQNLGQILPRRMKYFYLSLKYIEIRDLKVFFKNSQDIHFKKLSINNAKDEECRDIFPCIKKHIIKMKRVEFFSFSEHHRELIDLFDQKDEVKEFEQHGIRVLNHNCLYLTIFEYLDDDIE</sequence>
<reference evidence="2" key="2">
    <citation type="submission" date="2019-10" db="EMBL/GenBank/DDBJ databases">
        <title>Conservation and host-specific expression of non-tandemly repeated heterogenous ribosome RNA gene in arbuscular mycorrhizal fungi.</title>
        <authorList>
            <person name="Maeda T."/>
            <person name="Kobayashi Y."/>
            <person name="Nakagawa T."/>
            <person name="Ezawa T."/>
            <person name="Yamaguchi K."/>
            <person name="Bino T."/>
            <person name="Nishimoto Y."/>
            <person name="Shigenobu S."/>
            <person name="Kawaguchi M."/>
        </authorList>
    </citation>
    <scope>NUCLEOTIDE SEQUENCE</scope>
    <source>
        <strain evidence="2">HR1</strain>
    </source>
</reference>
<name>A0A2Z6RJU5_9GLOM</name>
<evidence type="ECO:0000313" key="2">
    <source>
        <dbReference type="EMBL" id="GET02075.1"/>
    </source>
</evidence>
<accession>A0A2Z6RJU5</accession>